<comment type="subcellular location">
    <subcellularLocation>
        <location evidence="1">Vacuole membrane</location>
        <topology evidence="1">Peripheral membrane protein</topology>
    </subcellularLocation>
</comment>
<sequence length="216" mass="24954">MIGRDKNRTLWMVLKIDRLDPSELTVIEDSTAYSEIECFDLLRRIHEGNRSSGGLKFVTACYGIVGFIKFLGSYSMMLITKRKKIGAICGHTVYAISKSEMIPISKSPNQSNMAYSKNEKRYKKLLSTVDLTKDFFFSYTYNVMHSLQRNLCRNETGEVHYETMFVWNEFLTRGIRNTLKNTLWTVALVYGFFKQRCRIVSGYGVAVECYLLSCID</sequence>
<comment type="catalytic activity">
    <reaction evidence="5">
        <text>a 1,2-diacyl-sn-glycero-3-phospho-(1D-myo-inositol-3,5-bisphosphate) + H2O = a 1,2-diacyl-sn-glycero-3-phospho-(1D-myo-inositol-3-phosphate) + phosphate</text>
        <dbReference type="Rhea" id="RHEA:32955"/>
        <dbReference type="ChEBI" id="CHEBI:15377"/>
        <dbReference type="ChEBI" id="CHEBI:43474"/>
        <dbReference type="ChEBI" id="CHEBI:57923"/>
        <dbReference type="ChEBI" id="CHEBI:58088"/>
    </reaction>
</comment>
<evidence type="ECO:0000313" key="9">
    <source>
        <dbReference type="EMBL" id="MBA0623128.1"/>
    </source>
</evidence>
<evidence type="ECO:0000256" key="5">
    <source>
        <dbReference type="ARBA" id="ARBA00023337"/>
    </source>
</evidence>
<dbReference type="AlphaFoldDB" id="A0A7J8SAJ1"/>
<comment type="caution">
    <text evidence="9">The sequence shown here is derived from an EMBL/GenBank/DDBJ whole genome shotgun (WGS) entry which is preliminary data.</text>
</comment>
<evidence type="ECO:0000256" key="2">
    <source>
        <dbReference type="ARBA" id="ARBA00022554"/>
    </source>
</evidence>
<evidence type="ECO:0000256" key="1">
    <source>
        <dbReference type="ARBA" id="ARBA00004148"/>
    </source>
</evidence>
<dbReference type="GO" id="GO:0043813">
    <property type="term" value="F:phosphatidylinositol-3,5-bisphosphate 5-phosphatase activity"/>
    <property type="evidence" value="ECO:0007669"/>
    <property type="project" value="InterPro"/>
</dbReference>
<keyword evidence="10" id="KW-1185">Reference proteome</keyword>
<dbReference type="PANTHER" id="PTHR45738:SF6">
    <property type="entry name" value="PHOSPHOINOSITIDE PHOSPHATASE SAC5"/>
    <property type="match status" value="1"/>
</dbReference>
<dbReference type="GO" id="GO:0005774">
    <property type="term" value="C:vacuolar membrane"/>
    <property type="evidence" value="ECO:0007669"/>
    <property type="project" value="UniProtKB-SubCell"/>
</dbReference>
<keyword evidence="4 7" id="KW-0472">Membrane</keyword>
<feature type="domain" description="SAC" evidence="8">
    <location>
        <begin position="126"/>
        <end position="216"/>
    </location>
</feature>
<dbReference type="PANTHER" id="PTHR45738">
    <property type="entry name" value="POLYPHOSPHOINOSITIDE PHOSPHATASE"/>
    <property type="match status" value="1"/>
</dbReference>
<evidence type="ECO:0000313" key="10">
    <source>
        <dbReference type="Proteomes" id="UP000593561"/>
    </source>
</evidence>
<dbReference type="Proteomes" id="UP000593561">
    <property type="component" value="Unassembled WGS sequence"/>
</dbReference>
<dbReference type="PROSITE" id="PS50275">
    <property type="entry name" value="SAC"/>
    <property type="match status" value="1"/>
</dbReference>
<keyword evidence="7" id="KW-0812">Transmembrane</keyword>
<accession>A0A7J8SAJ1</accession>
<reference evidence="9 10" key="1">
    <citation type="journal article" date="2019" name="Genome Biol. Evol.">
        <title>Insights into the evolution of the New World diploid cottons (Gossypium, subgenus Houzingenia) based on genome sequencing.</title>
        <authorList>
            <person name="Grover C.E."/>
            <person name="Arick M.A. 2nd"/>
            <person name="Thrash A."/>
            <person name="Conover J.L."/>
            <person name="Sanders W.S."/>
            <person name="Peterson D.G."/>
            <person name="Frelichowski J.E."/>
            <person name="Scheffler J.A."/>
            <person name="Scheffler B.E."/>
            <person name="Wendel J.F."/>
        </authorList>
    </citation>
    <scope>NUCLEOTIDE SEQUENCE [LARGE SCALE GENOMIC DNA]</scope>
    <source>
        <strain evidence="9">27</strain>
        <tissue evidence="9">Leaf</tissue>
    </source>
</reference>
<organism evidence="9 10">
    <name type="scientific">Gossypium davidsonii</name>
    <name type="common">Davidson's cotton</name>
    <name type="synonym">Gossypium klotzschianum subsp. davidsonii</name>
    <dbReference type="NCBI Taxonomy" id="34287"/>
    <lineage>
        <taxon>Eukaryota</taxon>
        <taxon>Viridiplantae</taxon>
        <taxon>Streptophyta</taxon>
        <taxon>Embryophyta</taxon>
        <taxon>Tracheophyta</taxon>
        <taxon>Spermatophyta</taxon>
        <taxon>Magnoliopsida</taxon>
        <taxon>eudicotyledons</taxon>
        <taxon>Gunneridae</taxon>
        <taxon>Pentapetalae</taxon>
        <taxon>rosids</taxon>
        <taxon>malvids</taxon>
        <taxon>Malvales</taxon>
        <taxon>Malvaceae</taxon>
        <taxon>Malvoideae</taxon>
        <taxon>Gossypium</taxon>
    </lineage>
</organism>
<proteinExistence type="predicted"/>
<name>A0A7J8SAJ1_GOSDV</name>
<dbReference type="InterPro" id="IPR002013">
    <property type="entry name" value="SAC_dom"/>
</dbReference>
<feature type="transmembrane region" description="Helical" evidence="7">
    <location>
        <begin position="57"/>
        <end position="79"/>
    </location>
</feature>
<keyword evidence="2" id="KW-0926">Vacuole</keyword>
<dbReference type="GO" id="GO:0046856">
    <property type="term" value="P:phosphatidylinositol dephosphorylation"/>
    <property type="evidence" value="ECO:0007669"/>
    <property type="project" value="InterPro"/>
</dbReference>
<gene>
    <name evidence="9" type="ORF">Godav_008612</name>
</gene>
<comment type="subunit">
    <text evidence="6">Component of the PI(3,5)P2 regulatory complex at least composed of ATG18, SAC/FIG4, FAB1 and VAC14.</text>
</comment>
<evidence type="ECO:0000256" key="4">
    <source>
        <dbReference type="ARBA" id="ARBA00023136"/>
    </source>
</evidence>
<evidence type="ECO:0000259" key="8">
    <source>
        <dbReference type="PROSITE" id="PS50275"/>
    </source>
</evidence>
<keyword evidence="3" id="KW-0378">Hydrolase</keyword>
<dbReference type="InterPro" id="IPR043573">
    <property type="entry name" value="Fig4-like"/>
</dbReference>
<evidence type="ECO:0000256" key="7">
    <source>
        <dbReference type="SAM" id="Phobius"/>
    </source>
</evidence>
<dbReference type="EMBL" id="JABFAC010000009">
    <property type="protein sequence ID" value="MBA0623128.1"/>
    <property type="molecule type" value="Genomic_DNA"/>
</dbReference>
<keyword evidence="7" id="KW-1133">Transmembrane helix</keyword>
<protein>
    <recommendedName>
        <fullName evidence="8">SAC domain-containing protein</fullName>
    </recommendedName>
</protein>
<dbReference type="Pfam" id="PF02383">
    <property type="entry name" value="Syja_N"/>
    <property type="match status" value="1"/>
</dbReference>
<evidence type="ECO:0000256" key="3">
    <source>
        <dbReference type="ARBA" id="ARBA00022801"/>
    </source>
</evidence>
<evidence type="ECO:0000256" key="6">
    <source>
        <dbReference type="ARBA" id="ARBA00023464"/>
    </source>
</evidence>